<evidence type="ECO:0000313" key="9">
    <source>
        <dbReference type="Proteomes" id="UP000265618"/>
    </source>
</evidence>
<dbReference type="FunFam" id="3.30.60.60:FF:000001">
    <property type="entry name" value="Histone acetyltransferase"/>
    <property type="match status" value="1"/>
</dbReference>
<dbReference type="EC" id="2.3.1.48" evidence="2"/>
<keyword evidence="9" id="KW-1185">Reference proteome</keyword>
<dbReference type="GO" id="GO:0004402">
    <property type="term" value="F:histone acetyltransferase activity"/>
    <property type="evidence" value="ECO:0007669"/>
    <property type="project" value="InterPro"/>
</dbReference>
<feature type="compositionally biased region" description="Polar residues" evidence="6">
    <location>
        <begin position="1"/>
        <end position="13"/>
    </location>
</feature>
<comment type="caution">
    <text evidence="8">The sequence shown here is derived from an EMBL/GenBank/DDBJ whole genome shotgun (WGS) entry which is preliminary data.</text>
</comment>
<comment type="similarity">
    <text evidence="1">Belongs to the MYST (SAS/MOZ) family.</text>
</comment>
<dbReference type="InterPro" id="IPR036388">
    <property type="entry name" value="WH-like_DNA-bd_sf"/>
</dbReference>
<evidence type="ECO:0000313" key="8">
    <source>
        <dbReference type="EMBL" id="GIQ86114.1"/>
    </source>
</evidence>
<dbReference type="PANTHER" id="PTHR10615">
    <property type="entry name" value="HISTONE ACETYLTRANSFERASE"/>
    <property type="match status" value="1"/>
</dbReference>
<proteinExistence type="inferred from homology"/>
<dbReference type="PROSITE" id="PS51726">
    <property type="entry name" value="MYST_HAT"/>
    <property type="match status" value="1"/>
</dbReference>
<accession>A0A9K3GJG1</accession>
<dbReference type="GO" id="GO:0008270">
    <property type="term" value="F:zinc ion binding"/>
    <property type="evidence" value="ECO:0007669"/>
    <property type="project" value="UniProtKB-KW"/>
</dbReference>
<evidence type="ECO:0000256" key="6">
    <source>
        <dbReference type="SAM" id="MobiDB-lite"/>
    </source>
</evidence>
<dbReference type="InterPro" id="IPR050603">
    <property type="entry name" value="MYST_HAT"/>
</dbReference>
<feature type="non-terminal residue" evidence="8">
    <location>
        <position position="1"/>
    </location>
</feature>
<keyword evidence="3" id="KW-0808">Transferase</keyword>
<reference evidence="8 9" key="1">
    <citation type="journal article" date="2018" name="PLoS ONE">
        <title>The draft genome of Kipferlia bialata reveals reductive genome evolution in fornicate parasites.</title>
        <authorList>
            <person name="Tanifuji G."/>
            <person name="Takabayashi S."/>
            <person name="Kume K."/>
            <person name="Takagi M."/>
            <person name="Nakayama T."/>
            <person name="Kamikawa R."/>
            <person name="Inagaki Y."/>
            <person name="Hashimoto T."/>
        </authorList>
    </citation>
    <scope>NUCLEOTIDE SEQUENCE [LARGE SCALE GENOMIC DNA]</scope>
    <source>
        <strain evidence="8">NY0173</strain>
    </source>
</reference>
<gene>
    <name evidence="8" type="ORF">KIPB_007903</name>
</gene>
<feature type="active site" description="Proton donor/acceptor" evidence="5">
    <location>
        <position position="200"/>
    </location>
</feature>
<evidence type="ECO:0000259" key="7">
    <source>
        <dbReference type="PROSITE" id="PS51726"/>
    </source>
</evidence>
<dbReference type="GO" id="GO:0006357">
    <property type="term" value="P:regulation of transcription by RNA polymerase II"/>
    <property type="evidence" value="ECO:0007669"/>
    <property type="project" value="TreeGrafter"/>
</dbReference>
<evidence type="ECO:0000256" key="1">
    <source>
        <dbReference type="ARBA" id="ARBA00010107"/>
    </source>
</evidence>
<dbReference type="Gene3D" id="3.30.60.60">
    <property type="entry name" value="N-acetyl transferase-like"/>
    <property type="match status" value="1"/>
</dbReference>
<dbReference type="Gene3D" id="3.40.630.30">
    <property type="match status" value="1"/>
</dbReference>
<evidence type="ECO:0000256" key="2">
    <source>
        <dbReference type="ARBA" id="ARBA00013184"/>
    </source>
</evidence>
<dbReference type="GO" id="GO:0005634">
    <property type="term" value="C:nucleus"/>
    <property type="evidence" value="ECO:0007669"/>
    <property type="project" value="UniProtKB-SubCell"/>
</dbReference>
<feature type="compositionally biased region" description="Low complexity" evidence="6">
    <location>
        <begin position="25"/>
        <end position="35"/>
    </location>
</feature>
<protein>
    <recommendedName>
        <fullName evidence="2">histone acetyltransferase</fullName>
        <ecNumber evidence="2">2.3.1.48</ecNumber>
    </recommendedName>
</protein>
<feature type="domain" description="MYST-type HAT" evidence="7">
    <location>
        <begin position="41"/>
        <end position="299"/>
    </location>
</feature>
<dbReference type="Gene3D" id="1.10.10.10">
    <property type="entry name" value="Winged helix-like DNA-binding domain superfamily/Winged helix DNA-binding domain"/>
    <property type="match status" value="1"/>
</dbReference>
<dbReference type="GO" id="GO:0003712">
    <property type="term" value="F:transcription coregulator activity"/>
    <property type="evidence" value="ECO:0007669"/>
    <property type="project" value="TreeGrafter"/>
</dbReference>
<evidence type="ECO:0000256" key="4">
    <source>
        <dbReference type="ARBA" id="ARBA00022990"/>
    </source>
</evidence>
<name>A0A9K3GJG1_9EUKA</name>
<dbReference type="AlphaFoldDB" id="A0A9K3GJG1"/>
<dbReference type="InterPro" id="IPR002717">
    <property type="entry name" value="HAT_MYST-type"/>
</dbReference>
<dbReference type="Pfam" id="PF01853">
    <property type="entry name" value="MOZ_SAS"/>
    <property type="match status" value="2"/>
</dbReference>
<keyword evidence="4" id="KW-0007">Acetylation</keyword>
<evidence type="ECO:0000256" key="3">
    <source>
        <dbReference type="ARBA" id="ARBA00022679"/>
    </source>
</evidence>
<dbReference type="GO" id="GO:0000785">
    <property type="term" value="C:chromatin"/>
    <property type="evidence" value="ECO:0007669"/>
    <property type="project" value="TreeGrafter"/>
</dbReference>
<dbReference type="Pfam" id="PF17772">
    <property type="entry name" value="zf-MYST"/>
    <property type="match status" value="1"/>
</dbReference>
<dbReference type="GO" id="GO:0003682">
    <property type="term" value="F:chromatin binding"/>
    <property type="evidence" value="ECO:0007669"/>
    <property type="project" value="TreeGrafter"/>
</dbReference>
<sequence length="316" mass="36865">VPTTSRMESSGFGTESPLKRGTHRQQQQQQQAEAAHAQHEHKIRQIEHIVLGPYEMETWYHSPYPDEYGTCSKLHLCEFCLKPAMSDRTAARHRQKCPFRCPPGNEIYRNDRFSFFEVDGRVQKAYCRNLCMLAKLFLDHKELVFDVDLFLFYPLCQVSDDGYHLVGRVMVLIDFSYMLVVLIDFSYMLASKEQRLGGPETPLSDLGIVSFYSYWKDRIVAYVAQWPKNSISMNDIVRGTNIQPKDVLRTLEHFGILTPACKGERGHFVFYIPPDLRKSALDKLHRAPQMSIERLHWSPYHNMERNDRDLLDDDKV</sequence>
<dbReference type="OrthoDB" id="787137at2759"/>
<organism evidence="8 9">
    <name type="scientific">Kipferlia bialata</name>
    <dbReference type="NCBI Taxonomy" id="797122"/>
    <lineage>
        <taxon>Eukaryota</taxon>
        <taxon>Metamonada</taxon>
        <taxon>Carpediemonas-like organisms</taxon>
        <taxon>Kipferlia</taxon>
    </lineage>
</organism>
<dbReference type="InterPro" id="IPR040706">
    <property type="entry name" value="Zf-MYST"/>
</dbReference>
<dbReference type="EMBL" id="BDIP01002324">
    <property type="protein sequence ID" value="GIQ86114.1"/>
    <property type="molecule type" value="Genomic_DNA"/>
</dbReference>
<dbReference type="InterPro" id="IPR016181">
    <property type="entry name" value="Acyl_CoA_acyltransferase"/>
</dbReference>
<dbReference type="SUPFAM" id="SSF55729">
    <property type="entry name" value="Acyl-CoA N-acyltransferases (Nat)"/>
    <property type="match status" value="1"/>
</dbReference>
<dbReference type="Proteomes" id="UP000265618">
    <property type="component" value="Unassembled WGS sequence"/>
</dbReference>
<evidence type="ECO:0000256" key="5">
    <source>
        <dbReference type="PIRSR" id="PIRSR602717-51"/>
    </source>
</evidence>
<feature type="region of interest" description="Disordered" evidence="6">
    <location>
        <begin position="1"/>
        <end position="39"/>
    </location>
</feature>